<dbReference type="Proteomes" id="UP000601435">
    <property type="component" value="Unassembled WGS sequence"/>
</dbReference>
<feature type="region of interest" description="Disordered" evidence="1">
    <location>
        <begin position="370"/>
        <end position="397"/>
    </location>
</feature>
<feature type="transmembrane region" description="Helical" evidence="2">
    <location>
        <begin position="198"/>
        <end position="223"/>
    </location>
</feature>
<feature type="non-terminal residue" evidence="3">
    <location>
        <position position="1"/>
    </location>
</feature>
<feature type="transmembrane region" description="Helical" evidence="2">
    <location>
        <begin position="93"/>
        <end position="112"/>
    </location>
</feature>
<evidence type="ECO:0000256" key="2">
    <source>
        <dbReference type="SAM" id="Phobius"/>
    </source>
</evidence>
<protein>
    <submittedName>
        <fullName evidence="3">Uncharacterized protein</fullName>
    </submittedName>
</protein>
<sequence>MCLEQVRASRLFPVSCLPVRSFLYVETRQGSDRRRCCQGLLMCCGGFPAWVLTFVRSWNGRHIILLINAAVSSATCTYQYLRETNSPRHCLLALVAIIGLLSVGTGLVALASVRYQWRQLDRHFRWAILWKSAMLAGKVILLAIPKASTPVHFESVLSCGPDPLCPEDCLRHGGYCHMFQSAGHSSCKCVKSELNWTIYVLTSVTSCFLCMLTLIDLAAFWSARRTPWRESRLRWLRGFAALVGAAGINLTACLFALLVSVAPTSCYVKDVATAVSLVLPLVPLMLFANEARWIIATWKEDAAGCALIWSTSGLRVLAFLTCLAAVGSAASVASRPVARGICQGVHGAILGISCLTVPSAVACSLLRARSPPPSRAAQDAQQSGSEGSEMRSMALTAQKEARKAGVEGAYEFERPEQVQFKEPSRLFWPFSCAYDVFSIDRDLEVSSEGSGGKGAARDAMIWSVACGPDGWCESVGVTPSSWKNLRQIHLPKDGKPKRETDRAYGGRRGVGTYNAVASLLDGIHN</sequence>
<gene>
    <name evidence="3" type="ORF">SNEC2469_LOCUS2587</name>
</gene>
<keyword evidence="2" id="KW-0472">Membrane</keyword>
<keyword evidence="2" id="KW-1133">Transmembrane helix</keyword>
<feature type="transmembrane region" description="Helical" evidence="2">
    <location>
        <begin position="235"/>
        <end position="259"/>
    </location>
</feature>
<evidence type="ECO:0000313" key="3">
    <source>
        <dbReference type="EMBL" id="CAE7217411.1"/>
    </source>
</evidence>
<keyword evidence="2" id="KW-0812">Transmembrane</keyword>
<comment type="caution">
    <text evidence="3">The sequence shown here is derived from an EMBL/GenBank/DDBJ whole genome shotgun (WGS) entry which is preliminary data.</text>
</comment>
<dbReference type="EMBL" id="CAJNJA010006911">
    <property type="protein sequence ID" value="CAE7217411.1"/>
    <property type="molecule type" value="Genomic_DNA"/>
</dbReference>
<feature type="transmembrane region" description="Helical" evidence="2">
    <location>
        <begin position="124"/>
        <end position="144"/>
    </location>
</feature>
<organism evidence="3 4">
    <name type="scientific">Symbiodinium necroappetens</name>
    <dbReference type="NCBI Taxonomy" id="1628268"/>
    <lineage>
        <taxon>Eukaryota</taxon>
        <taxon>Sar</taxon>
        <taxon>Alveolata</taxon>
        <taxon>Dinophyceae</taxon>
        <taxon>Suessiales</taxon>
        <taxon>Symbiodiniaceae</taxon>
        <taxon>Symbiodinium</taxon>
    </lineage>
</organism>
<feature type="transmembrane region" description="Helical" evidence="2">
    <location>
        <begin position="345"/>
        <end position="366"/>
    </location>
</feature>
<keyword evidence="4" id="KW-1185">Reference proteome</keyword>
<dbReference type="OrthoDB" id="424766at2759"/>
<evidence type="ECO:0000256" key="1">
    <source>
        <dbReference type="SAM" id="MobiDB-lite"/>
    </source>
</evidence>
<dbReference type="AlphaFoldDB" id="A0A812K6V9"/>
<feature type="transmembrane region" description="Helical" evidence="2">
    <location>
        <begin position="63"/>
        <end position="81"/>
    </location>
</feature>
<reference evidence="3" key="1">
    <citation type="submission" date="2021-02" db="EMBL/GenBank/DDBJ databases">
        <authorList>
            <person name="Dougan E. K."/>
            <person name="Rhodes N."/>
            <person name="Thang M."/>
            <person name="Chan C."/>
        </authorList>
    </citation>
    <scope>NUCLEOTIDE SEQUENCE</scope>
</reference>
<name>A0A812K6V9_9DINO</name>
<accession>A0A812K6V9</accession>
<feature type="transmembrane region" description="Helical" evidence="2">
    <location>
        <begin position="271"/>
        <end position="289"/>
    </location>
</feature>
<evidence type="ECO:0000313" key="4">
    <source>
        <dbReference type="Proteomes" id="UP000601435"/>
    </source>
</evidence>
<feature type="transmembrane region" description="Helical" evidence="2">
    <location>
        <begin position="316"/>
        <end position="333"/>
    </location>
</feature>
<proteinExistence type="predicted"/>